<keyword evidence="4" id="KW-1185">Reference proteome</keyword>
<dbReference type="InterPro" id="IPR036291">
    <property type="entry name" value="NAD(P)-bd_dom_sf"/>
</dbReference>
<dbReference type="InterPro" id="IPR020904">
    <property type="entry name" value="Sc_DH/Rdtase_CS"/>
</dbReference>
<keyword evidence="2" id="KW-0560">Oxidoreductase</keyword>
<dbReference type="Proteomes" id="UP000182130">
    <property type="component" value="Unassembled WGS sequence"/>
</dbReference>
<dbReference type="PRINTS" id="PR00080">
    <property type="entry name" value="SDRFAMILY"/>
</dbReference>
<proteinExistence type="inferred from homology"/>
<dbReference type="SUPFAM" id="SSF51735">
    <property type="entry name" value="NAD(P)-binding Rossmann-fold domains"/>
    <property type="match status" value="1"/>
</dbReference>
<dbReference type="PRINTS" id="PR00081">
    <property type="entry name" value="GDHRDH"/>
</dbReference>
<organism evidence="3 4">
    <name type="scientific">Arthrobacter cupressi</name>
    <dbReference type="NCBI Taxonomy" id="1045773"/>
    <lineage>
        <taxon>Bacteria</taxon>
        <taxon>Bacillati</taxon>
        <taxon>Actinomycetota</taxon>
        <taxon>Actinomycetes</taxon>
        <taxon>Micrococcales</taxon>
        <taxon>Micrococcaceae</taxon>
        <taxon>Arthrobacter</taxon>
    </lineage>
</organism>
<dbReference type="FunFam" id="3.40.50.720:FF:000084">
    <property type="entry name" value="Short-chain dehydrogenase reductase"/>
    <property type="match status" value="1"/>
</dbReference>
<dbReference type="OrthoDB" id="4288312at2"/>
<dbReference type="EMBL" id="FNEI01000003">
    <property type="protein sequence ID" value="SDI55197.1"/>
    <property type="molecule type" value="Genomic_DNA"/>
</dbReference>
<protein>
    <submittedName>
        <fullName evidence="3">3alpha(Or 20beta)-hydroxysteroid dehydrogenase</fullName>
    </submittedName>
</protein>
<dbReference type="PROSITE" id="PS00061">
    <property type="entry name" value="ADH_SHORT"/>
    <property type="match status" value="1"/>
</dbReference>
<name>A0A1G8LIC3_9MICC</name>
<accession>A0A1G8LIC3</accession>
<dbReference type="RefSeq" id="WP_074587328.1">
    <property type="nucleotide sequence ID" value="NZ_FNEI01000003.1"/>
</dbReference>
<dbReference type="PANTHER" id="PTHR24321">
    <property type="entry name" value="DEHYDROGENASES, SHORT CHAIN"/>
    <property type="match status" value="1"/>
</dbReference>
<gene>
    <name evidence="3" type="ORF">SAMN05216555_10369</name>
</gene>
<evidence type="ECO:0000313" key="4">
    <source>
        <dbReference type="Proteomes" id="UP000182130"/>
    </source>
</evidence>
<comment type="similarity">
    <text evidence="1">Belongs to the short-chain dehydrogenases/reductases (SDR) family.</text>
</comment>
<dbReference type="Gene3D" id="3.40.50.720">
    <property type="entry name" value="NAD(P)-binding Rossmann-like Domain"/>
    <property type="match status" value="1"/>
</dbReference>
<evidence type="ECO:0000256" key="2">
    <source>
        <dbReference type="ARBA" id="ARBA00023002"/>
    </source>
</evidence>
<dbReference type="PANTHER" id="PTHR24321:SF8">
    <property type="entry name" value="ESTRADIOL 17-BETA-DEHYDROGENASE 8-RELATED"/>
    <property type="match status" value="1"/>
</dbReference>
<dbReference type="Pfam" id="PF13561">
    <property type="entry name" value="adh_short_C2"/>
    <property type="match status" value="1"/>
</dbReference>
<sequence length="249" mass="26522">MTHRLAGKIAVLSGGASGMGVTHTRRLIREGARVISFDLNEGAGPDLVDELGEDKLLFLRGDVRKAEDWERVVAAGRQRFGIPNVLINNAGISPLQSLEKVSEEDYRRVIDINQVGTFLGMRALVPSLREAGGGSVINIASTAALVAFADLFPYVASKWAVRGMTKAAALELARDGVRVNAICPGDTDTPMIRAIADTPSGALPPTDDLPFKRWAQPEEISAAVVFLASDESSYMSGGELVIDGAYTAQ</sequence>
<dbReference type="GO" id="GO:0016491">
    <property type="term" value="F:oxidoreductase activity"/>
    <property type="evidence" value="ECO:0007669"/>
    <property type="project" value="UniProtKB-KW"/>
</dbReference>
<evidence type="ECO:0000313" key="3">
    <source>
        <dbReference type="EMBL" id="SDI55197.1"/>
    </source>
</evidence>
<dbReference type="AlphaFoldDB" id="A0A1G8LIC3"/>
<dbReference type="InterPro" id="IPR002347">
    <property type="entry name" value="SDR_fam"/>
</dbReference>
<dbReference type="NCBIfam" id="NF005559">
    <property type="entry name" value="PRK07231.1"/>
    <property type="match status" value="1"/>
</dbReference>
<dbReference type="STRING" id="1045773.SAMN05216555_10369"/>
<reference evidence="4" key="1">
    <citation type="submission" date="2016-10" db="EMBL/GenBank/DDBJ databases">
        <authorList>
            <person name="Varghese N."/>
            <person name="Submissions S."/>
        </authorList>
    </citation>
    <scope>NUCLEOTIDE SEQUENCE [LARGE SCALE GENOMIC DNA]</scope>
    <source>
        <strain evidence="4">CGMCC 1.10783</strain>
    </source>
</reference>
<evidence type="ECO:0000256" key="1">
    <source>
        <dbReference type="ARBA" id="ARBA00006484"/>
    </source>
</evidence>